<keyword evidence="11 14" id="KW-0424">Laminin EGF-like domain</keyword>
<keyword evidence="2" id="KW-0880">Kelch repeat</keyword>
<dbReference type="Gene3D" id="2.120.10.80">
    <property type="entry name" value="Kelch-type beta propeller"/>
    <property type="match status" value="1"/>
</dbReference>
<evidence type="ECO:0000256" key="14">
    <source>
        <dbReference type="PROSITE-ProRule" id="PRU00460"/>
    </source>
</evidence>
<dbReference type="OrthoDB" id="9998912at2759"/>
<proteinExistence type="predicted"/>
<dbReference type="InterPro" id="IPR000859">
    <property type="entry name" value="CUB_dom"/>
</dbReference>
<keyword evidence="6" id="KW-0677">Repeat</keyword>
<dbReference type="PROSITE" id="PS01186">
    <property type="entry name" value="EGF_2"/>
    <property type="match status" value="1"/>
</dbReference>
<feature type="transmembrane region" description="Helical" evidence="15">
    <location>
        <begin position="874"/>
        <end position="898"/>
    </location>
</feature>
<dbReference type="Gene3D" id="2.60.120.290">
    <property type="entry name" value="Spermadhesin, CUB domain"/>
    <property type="match status" value="1"/>
</dbReference>
<reference evidence="19" key="1">
    <citation type="submission" date="2021-04" db="EMBL/GenBank/DDBJ databases">
        <authorList>
            <consortium name="Molecular Ecology Group"/>
        </authorList>
    </citation>
    <scope>NUCLEOTIDE SEQUENCE</scope>
</reference>
<dbReference type="SUPFAM" id="SSF49854">
    <property type="entry name" value="Spermadhesin, CUB domain"/>
    <property type="match status" value="1"/>
</dbReference>
<dbReference type="SUPFAM" id="SSF57196">
    <property type="entry name" value="EGF/Laminin"/>
    <property type="match status" value="1"/>
</dbReference>
<dbReference type="InterPro" id="IPR006652">
    <property type="entry name" value="Kelch_1"/>
</dbReference>
<keyword evidence="5" id="KW-0732">Signal</keyword>
<evidence type="ECO:0000259" key="17">
    <source>
        <dbReference type="PROSITE" id="PS50026"/>
    </source>
</evidence>
<dbReference type="InterPro" id="IPR056732">
    <property type="entry name" value="GBD_ATRN"/>
</dbReference>
<evidence type="ECO:0000256" key="12">
    <source>
        <dbReference type="PROSITE-ProRule" id="PRU00059"/>
    </source>
</evidence>
<evidence type="ECO:0000259" key="16">
    <source>
        <dbReference type="PROSITE" id="PS01180"/>
    </source>
</evidence>
<comment type="subcellular location">
    <subcellularLocation>
        <location evidence="1">Membrane</location>
        <topology evidence="1">Single-pass membrane protein</topology>
    </subcellularLocation>
</comment>
<dbReference type="InterPro" id="IPR056737">
    <property type="entry name" value="Beta-prop_ATRN-MKLN-like"/>
</dbReference>
<protein>
    <recommendedName>
        <fullName evidence="21">Attractin</fullName>
    </recommendedName>
</protein>
<dbReference type="Pfam" id="PF01437">
    <property type="entry name" value="PSI"/>
    <property type="match status" value="1"/>
</dbReference>
<keyword evidence="4 15" id="KW-0812">Transmembrane</keyword>
<dbReference type="PROSITE" id="PS01180">
    <property type="entry name" value="CUB"/>
    <property type="match status" value="1"/>
</dbReference>
<dbReference type="AlphaFoldDB" id="A0A8S3YGI8"/>
<dbReference type="Proteomes" id="UP000678393">
    <property type="component" value="Unassembled WGS sequence"/>
</dbReference>
<evidence type="ECO:0000259" key="18">
    <source>
        <dbReference type="PROSITE" id="PS50027"/>
    </source>
</evidence>
<dbReference type="PANTHER" id="PTHR46376:SF2">
    <property type="entry name" value="DISTRACTED, ISOFORM B"/>
    <property type="match status" value="1"/>
</dbReference>
<evidence type="ECO:0000256" key="4">
    <source>
        <dbReference type="ARBA" id="ARBA00022692"/>
    </source>
</evidence>
<dbReference type="PANTHER" id="PTHR46376">
    <property type="entry name" value="LEUCINE-ZIPPER-LIKE TRANSCRIPTIONAL REGULATOR 1"/>
    <property type="match status" value="1"/>
</dbReference>
<feature type="disulfide bond" evidence="14">
    <location>
        <begin position="710"/>
        <end position="724"/>
    </location>
</feature>
<evidence type="ECO:0000256" key="3">
    <source>
        <dbReference type="ARBA" id="ARBA00022536"/>
    </source>
</evidence>
<evidence type="ECO:0008006" key="21">
    <source>
        <dbReference type="Google" id="ProtNLM"/>
    </source>
</evidence>
<dbReference type="InterPro" id="IPR035914">
    <property type="entry name" value="Sperma_CUB_dom_sf"/>
</dbReference>
<dbReference type="SMART" id="SM00612">
    <property type="entry name" value="Kelch"/>
    <property type="match status" value="2"/>
</dbReference>
<dbReference type="InterPro" id="IPR002049">
    <property type="entry name" value="LE_dom"/>
</dbReference>
<accession>A0A8S3YGI8</accession>
<dbReference type="PROSITE" id="PS50027">
    <property type="entry name" value="EGF_LAM_2"/>
    <property type="match status" value="1"/>
</dbReference>
<feature type="disulfide bond" evidence="12">
    <location>
        <begin position="76"/>
        <end position="103"/>
    </location>
</feature>
<name>A0A8S3YGI8_9EUPU</name>
<keyword evidence="9 13" id="KW-1015">Disulfide bond</keyword>
<feature type="disulfide bond" evidence="13">
    <location>
        <begin position="226"/>
        <end position="236"/>
    </location>
</feature>
<organism evidence="19 20">
    <name type="scientific">Candidula unifasciata</name>
    <dbReference type="NCBI Taxonomy" id="100452"/>
    <lineage>
        <taxon>Eukaryota</taxon>
        <taxon>Metazoa</taxon>
        <taxon>Spiralia</taxon>
        <taxon>Lophotrochozoa</taxon>
        <taxon>Mollusca</taxon>
        <taxon>Gastropoda</taxon>
        <taxon>Heterobranchia</taxon>
        <taxon>Euthyneura</taxon>
        <taxon>Panpulmonata</taxon>
        <taxon>Eupulmonata</taxon>
        <taxon>Stylommatophora</taxon>
        <taxon>Helicina</taxon>
        <taxon>Helicoidea</taxon>
        <taxon>Geomitridae</taxon>
        <taxon>Candidula</taxon>
    </lineage>
</organism>
<dbReference type="GO" id="GO:0005794">
    <property type="term" value="C:Golgi apparatus"/>
    <property type="evidence" value="ECO:0007669"/>
    <property type="project" value="TreeGrafter"/>
</dbReference>
<evidence type="ECO:0000256" key="9">
    <source>
        <dbReference type="ARBA" id="ARBA00023157"/>
    </source>
</evidence>
<evidence type="ECO:0000256" key="13">
    <source>
        <dbReference type="PROSITE-ProRule" id="PRU00076"/>
    </source>
</evidence>
<dbReference type="Pfam" id="PF24981">
    <property type="entry name" value="Beta-prop_ATRN-LZTR1"/>
    <property type="match status" value="1"/>
</dbReference>
<dbReference type="InterPro" id="IPR016201">
    <property type="entry name" value="PSI"/>
</dbReference>
<keyword evidence="7 15" id="KW-1133">Transmembrane helix</keyword>
<feature type="domain" description="EGF-like" evidence="17">
    <location>
        <begin position="222"/>
        <end position="255"/>
    </location>
</feature>
<comment type="caution">
    <text evidence="13">Lacks conserved residue(s) required for the propagation of feature annotation.</text>
</comment>
<evidence type="ECO:0000256" key="15">
    <source>
        <dbReference type="SAM" id="Phobius"/>
    </source>
</evidence>
<evidence type="ECO:0000313" key="19">
    <source>
        <dbReference type="EMBL" id="CAG5115664.1"/>
    </source>
</evidence>
<dbReference type="SMART" id="SM00042">
    <property type="entry name" value="CUB"/>
    <property type="match status" value="1"/>
</dbReference>
<dbReference type="Pfam" id="PF24972">
    <property type="entry name" value="GBD_ATRN"/>
    <property type="match status" value="1"/>
</dbReference>
<dbReference type="PROSITE" id="PS01248">
    <property type="entry name" value="EGF_LAM_1"/>
    <property type="match status" value="1"/>
</dbReference>
<feature type="disulfide bond" evidence="14">
    <location>
        <begin position="698"/>
        <end position="707"/>
    </location>
</feature>
<gene>
    <name evidence="19" type="ORF">CUNI_LOCUS1222</name>
</gene>
<dbReference type="InterPro" id="IPR051568">
    <property type="entry name" value="LZTR1/Attractin"/>
</dbReference>
<dbReference type="InterPro" id="IPR000742">
    <property type="entry name" value="EGF"/>
</dbReference>
<comment type="caution">
    <text evidence="19">The sequence shown here is derived from an EMBL/GenBank/DDBJ whole genome shotgun (WGS) entry which is preliminary data.</text>
</comment>
<evidence type="ECO:0000313" key="20">
    <source>
        <dbReference type="Proteomes" id="UP000678393"/>
    </source>
</evidence>
<evidence type="ECO:0000256" key="1">
    <source>
        <dbReference type="ARBA" id="ARBA00004167"/>
    </source>
</evidence>
<evidence type="ECO:0000256" key="6">
    <source>
        <dbReference type="ARBA" id="ARBA00022737"/>
    </source>
</evidence>
<evidence type="ECO:0000256" key="7">
    <source>
        <dbReference type="ARBA" id="ARBA00022989"/>
    </source>
</evidence>
<dbReference type="SUPFAM" id="SSF117281">
    <property type="entry name" value="Kelch motif"/>
    <property type="match status" value="1"/>
</dbReference>
<dbReference type="CDD" id="cd00055">
    <property type="entry name" value="EGF_Lam"/>
    <property type="match status" value="1"/>
</dbReference>
<dbReference type="PROSITE" id="PS50026">
    <property type="entry name" value="EGF_3"/>
    <property type="match status" value="1"/>
</dbReference>
<dbReference type="Pfam" id="PF24973">
    <property type="entry name" value="EGF_LMN_ATRN"/>
    <property type="match status" value="1"/>
</dbReference>
<feature type="domain" description="CUB" evidence="16">
    <location>
        <begin position="76"/>
        <end position="192"/>
    </location>
</feature>
<keyword evidence="3 13" id="KW-0245">EGF-like domain</keyword>
<feature type="domain" description="Laminin EGF-like" evidence="18">
    <location>
        <begin position="680"/>
        <end position="726"/>
    </location>
</feature>
<evidence type="ECO:0000256" key="2">
    <source>
        <dbReference type="ARBA" id="ARBA00022441"/>
    </source>
</evidence>
<dbReference type="SMART" id="SM00181">
    <property type="entry name" value="EGF"/>
    <property type="match status" value="4"/>
</dbReference>
<dbReference type="Gene3D" id="2.10.25.10">
    <property type="entry name" value="Laminin"/>
    <property type="match status" value="2"/>
</dbReference>
<evidence type="ECO:0000256" key="5">
    <source>
        <dbReference type="ARBA" id="ARBA00022729"/>
    </source>
</evidence>
<keyword evidence="8 15" id="KW-0472">Membrane</keyword>
<dbReference type="PROSITE" id="PS00022">
    <property type="entry name" value="EGF_1"/>
    <property type="match status" value="1"/>
</dbReference>
<evidence type="ECO:0000256" key="10">
    <source>
        <dbReference type="ARBA" id="ARBA00023180"/>
    </source>
</evidence>
<dbReference type="GO" id="GO:0016020">
    <property type="term" value="C:membrane"/>
    <property type="evidence" value="ECO:0007669"/>
    <property type="project" value="UniProtKB-SubCell"/>
</dbReference>
<dbReference type="CDD" id="cd00041">
    <property type="entry name" value="CUB"/>
    <property type="match status" value="1"/>
</dbReference>
<dbReference type="SMART" id="SM00423">
    <property type="entry name" value="PSI"/>
    <property type="match status" value="3"/>
</dbReference>
<sequence>MADGQHPSDHRQNITKMALCPSFTIRLLIIAIIYSVCLDKVCVSSLKSCQECDQGRCINETCTCLPGWRGINCDECYGRISLPPGKEGVIHDGSANYSKDITCSWLLAAEQENMRVRLLINDFATECIWDHLYVHDGDSAFAPLVSVISGIMWDLKDKPEIKFKLSGKYAFIHFYSDAALTLPGFNISYFIDSCSLECSNGICNNSVCECKPGWKGVNCDSLISECPFNCSNHGQCMATGGCNCSDNYTGLNECTNILSNECTNILVFRYSINSKNWIAFAEPGPIPWPRYGHTAVFHKGALYLYGGVKGTMIMKDLWMYNITSGTWSTLASCPRSIFGHTSHVVNDKVLVIFGYSPDYGYSNEVFEYSIATNAWSVAKHVGSLVQGTYGHTSVFDTDRQKIYVYGGYQSSSTYQHTDQLYQYDPYTNEWYILQGSGSAQYLHSAAMMNGLMLVFGGNTHNDTQISKQCFASDFMIYDRSTFISYFFGRLSSLSSLYCSTVYIFGGFNSFLKTDLLIIREGNCTFYKNQDACESAIPGIKCQWVNNQCVTNTNTTCHSKDSEAKCLGYNTCSSCQNTAGCHWCGGLCTSSPATTPNCSMVCTQKVCSDQHSCENCTSAQCMWCSNLAQCIDTNAYVVSFHYGQCMGWITKAAACNGKNTSNNCSTLATCADCQARPKCECQCNGHSTCLNGSSTCEKCQFPTTGPQCQYCSDGYYGNPENGGKCTPCFCNGQADSCNPLNGDCYCRTRGVTGKFYQLNTDFQYTFNLSKLDDTRLTQINFLNTPTSSDRDVDFTLNCSSGGSSAMINVTYKSKTSPQEKIYVTERSCDYFHIKFDHKTYPLAGKENTTFFVYVYNFKTPFMIQISFSQFPKIDLVHFFVTFFSCFLSLLLIAAALWKIKHKYDGYRRRQQMIVEMQQMASRPFSTIAVEIDRKFDSAVTDKRDHLDSVLRRRRKISNKPSAIAIEPLSDHKAAILTLLIQLPTGDLEYAPSGQSGLAVGSALVSIGSNRKQSLEHIKGDKPKIRKALTHSHPDACA</sequence>
<keyword evidence="20" id="KW-1185">Reference proteome</keyword>
<dbReference type="InterPro" id="IPR056863">
    <property type="entry name" value="LMN_ATRN_NET-like_EGF"/>
</dbReference>
<dbReference type="InterPro" id="IPR015915">
    <property type="entry name" value="Kelch-typ_b-propeller"/>
</dbReference>
<keyword evidence="10" id="KW-0325">Glycoprotein</keyword>
<dbReference type="InterPro" id="IPR002165">
    <property type="entry name" value="Plexin_repeat"/>
</dbReference>
<evidence type="ECO:0000256" key="8">
    <source>
        <dbReference type="ARBA" id="ARBA00023136"/>
    </source>
</evidence>
<dbReference type="EMBL" id="CAJHNH020000147">
    <property type="protein sequence ID" value="CAG5115664.1"/>
    <property type="molecule type" value="Genomic_DNA"/>
</dbReference>
<evidence type="ECO:0000256" key="11">
    <source>
        <dbReference type="ARBA" id="ARBA00023292"/>
    </source>
</evidence>